<evidence type="ECO:0000256" key="1">
    <source>
        <dbReference type="PROSITE-ProRule" id="PRU00169"/>
    </source>
</evidence>
<feature type="domain" description="PAS" evidence="3">
    <location>
        <begin position="22"/>
        <end position="63"/>
    </location>
</feature>
<dbReference type="EMBL" id="CP000112">
    <property type="protein sequence ID" value="ABB39890.1"/>
    <property type="molecule type" value="Genomic_DNA"/>
</dbReference>
<evidence type="ECO:0000313" key="5">
    <source>
        <dbReference type="EMBL" id="ABB39890.1"/>
    </source>
</evidence>
<feature type="domain" description="Response regulatory" evidence="2">
    <location>
        <begin position="424"/>
        <end position="540"/>
    </location>
</feature>
<dbReference type="CDD" id="cd00130">
    <property type="entry name" value="PAS"/>
    <property type="match status" value="1"/>
</dbReference>
<gene>
    <name evidence="5" type="ordered locus">Dde_3096</name>
</gene>
<dbReference type="CDD" id="cd00156">
    <property type="entry name" value="REC"/>
    <property type="match status" value="1"/>
</dbReference>
<dbReference type="PROSITE" id="PS50112">
    <property type="entry name" value="PAS"/>
    <property type="match status" value="1"/>
</dbReference>
<evidence type="ECO:0000259" key="2">
    <source>
        <dbReference type="PROSITE" id="PS50110"/>
    </source>
</evidence>
<accession>Q30WQ6</accession>
<dbReference type="GO" id="GO:0000160">
    <property type="term" value="P:phosphorelay signal transduction system"/>
    <property type="evidence" value="ECO:0007669"/>
    <property type="project" value="InterPro"/>
</dbReference>
<evidence type="ECO:0000259" key="3">
    <source>
        <dbReference type="PROSITE" id="PS50112"/>
    </source>
</evidence>
<protein>
    <submittedName>
        <fullName evidence="5">PAS sensor protein</fullName>
    </submittedName>
</protein>
<dbReference type="Proteomes" id="UP000002710">
    <property type="component" value="Chromosome"/>
</dbReference>
<dbReference type="Pfam" id="PF13188">
    <property type="entry name" value="PAS_8"/>
    <property type="match status" value="1"/>
</dbReference>
<dbReference type="RefSeq" id="WP_011368851.1">
    <property type="nucleotide sequence ID" value="NC_007519.1"/>
</dbReference>
<evidence type="ECO:0000259" key="4">
    <source>
        <dbReference type="PROSITE" id="PS50113"/>
    </source>
</evidence>
<dbReference type="InterPro" id="IPR000700">
    <property type="entry name" value="PAS-assoc_C"/>
</dbReference>
<dbReference type="SMART" id="SM00448">
    <property type="entry name" value="REC"/>
    <property type="match status" value="1"/>
</dbReference>
<dbReference type="eggNOG" id="COG0784">
    <property type="taxonomic scope" value="Bacteria"/>
</dbReference>
<dbReference type="SUPFAM" id="SSF55785">
    <property type="entry name" value="PYP-like sensor domain (PAS domain)"/>
    <property type="match status" value="1"/>
</dbReference>
<dbReference type="InterPro" id="IPR035965">
    <property type="entry name" value="PAS-like_dom_sf"/>
</dbReference>
<dbReference type="KEGG" id="dde:Dde_3096"/>
<organism evidence="5 6">
    <name type="scientific">Oleidesulfovibrio alaskensis (strain ATCC BAA-1058 / DSM 17464 / G20)</name>
    <name type="common">Desulfovibrio alaskensis</name>
    <dbReference type="NCBI Taxonomy" id="207559"/>
    <lineage>
        <taxon>Bacteria</taxon>
        <taxon>Pseudomonadati</taxon>
        <taxon>Thermodesulfobacteriota</taxon>
        <taxon>Desulfovibrionia</taxon>
        <taxon>Desulfovibrionales</taxon>
        <taxon>Desulfovibrionaceae</taxon>
        <taxon>Oleidesulfovibrio</taxon>
    </lineage>
</organism>
<dbReference type="HOGENOM" id="CLU_488107_0_0_7"/>
<dbReference type="Gene3D" id="3.40.50.2300">
    <property type="match status" value="1"/>
</dbReference>
<dbReference type="STRING" id="207559.Dde_3096"/>
<dbReference type="PROSITE" id="PS50113">
    <property type="entry name" value="PAC"/>
    <property type="match status" value="1"/>
</dbReference>
<keyword evidence="6" id="KW-1185">Reference proteome</keyword>
<dbReference type="SUPFAM" id="SSF52172">
    <property type="entry name" value="CheY-like"/>
    <property type="match status" value="1"/>
</dbReference>
<dbReference type="NCBIfam" id="TIGR00229">
    <property type="entry name" value="sensory_box"/>
    <property type="match status" value="1"/>
</dbReference>
<sequence>MNTQQRRLKRGTFREQPLAQREEAEFRSLFENAAAGLFRKSRSGGFLLVNTALARMFGYPTPDAFLAESKEAGHSLFADPQAFAAMVHKLLTHGVVNNAELRIIPRAPEGARPAAAAEWIAVTARAVYTSKGSIRHFEGTVTDITRCKTARMRAAQLQEQLEQARSLECAGVLARALAEDIGGLLEPIVQQTQSALNTLPAHSPAHTALDQALTASTEARGQLYRMLEFCRELEPPQVPVSFTAVVKECLRTLRGKNQDEKDGEAVPVKITADLDAREDVVKGNARLLRRAVCALVKYAADSCSGRTGPAMTLRLRTIDMETAAAAAHPPHTCTLPAGRHICLTFSGSGAHALPQGCTACPPWSTHGKPSLAMVQGIVKLHNGILCQGPDEGGVATLCLYLPALGVADSARTAAGPAPRLGSERILVVDTDHSERNQWRALLGPLGYRMETRPGPVEGLRLFMESPESFDLVITAYAMPQLNGLEFARTLTGIRPDIPVALCLSAHDTVTPDSACAAGACRLARKPLDGAARTRLVELMLSRNTDKTAGQRSWPRFSS</sequence>
<name>Q30WQ6_OLEA2</name>
<dbReference type="PROSITE" id="PS50110">
    <property type="entry name" value="RESPONSE_REGULATORY"/>
    <property type="match status" value="1"/>
</dbReference>
<comment type="caution">
    <text evidence="1">Lacks conserved residue(s) required for the propagation of feature annotation.</text>
</comment>
<proteinExistence type="predicted"/>
<dbReference type="Pfam" id="PF00072">
    <property type="entry name" value="Response_reg"/>
    <property type="match status" value="1"/>
</dbReference>
<reference evidence="5 6" key="1">
    <citation type="journal article" date="2011" name="J. Bacteriol.">
        <title>Complete genome sequence and updated annotation of Desulfovibrio alaskensis G20.</title>
        <authorList>
            <person name="Hauser L.J."/>
            <person name="Land M.L."/>
            <person name="Brown S.D."/>
            <person name="Larimer F."/>
            <person name="Keller K.L."/>
            <person name="Rapp-Giles B.J."/>
            <person name="Price M.N."/>
            <person name="Lin M."/>
            <person name="Bruce D.C."/>
            <person name="Detter J.C."/>
            <person name="Tapia R."/>
            <person name="Han C.S."/>
            <person name="Goodwin L.A."/>
            <person name="Cheng J.F."/>
            <person name="Pitluck S."/>
            <person name="Copeland A."/>
            <person name="Lucas S."/>
            <person name="Nolan M."/>
            <person name="Lapidus A.L."/>
            <person name="Palumbo A.V."/>
            <person name="Wall J.D."/>
        </authorList>
    </citation>
    <scope>NUCLEOTIDE SEQUENCE [LARGE SCALE GENOMIC DNA]</scope>
    <source>
        <strain evidence="6">ATCC BAA 1058 / DSM 17464 / G20</strain>
    </source>
</reference>
<dbReference type="Gene3D" id="3.30.450.20">
    <property type="entry name" value="PAS domain"/>
    <property type="match status" value="1"/>
</dbReference>
<dbReference type="InterPro" id="IPR011006">
    <property type="entry name" value="CheY-like_superfamily"/>
</dbReference>
<feature type="domain" description="PAC" evidence="4">
    <location>
        <begin position="97"/>
        <end position="156"/>
    </location>
</feature>
<dbReference type="eggNOG" id="COG4191">
    <property type="taxonomic scope" value="Bacteria"/>
</dbReference>
<dbReference type="InterPro" id="IPR000014">
    <property type="entry name" value="PAS"/>
</dbReference>
<evidence type="ECO:0000313" key="6">
    <source>
        <dbReference type="Proteomes" id="UP000002710"/>
    </source>
</evidence>
<dbReference type="InterPro" id="IPR001789">
    <property type="entry name" value="Sig_transdc_resp-reg_receiver"/>
</dbReference>
<dbReference type="AlphaFoldDB" id="Q30WQ6"/>